<evidence type="ECO:0000256" key="13">
    <source>
        <dbReference type="ARBA" id="ARBA00049902"/>
    </source>
</evidence>
<evidence type="ECO:0000256" key="5">
    <source>
        <dbReference type="ARBA" id="ARBA00022676"/>
    </source>
</evidence>
<keyword evidence="9" id="KW-0573">Peptidoglycan synthesis</keyword>
<evidence type="ECO:0000259" key="15">
    <source>
        <dbReference type="Pfam" id="PF00905"/>
    </source>
</evidence>
<keyword evidence="4" id="KW-0645">Protease</keyword>
<dbReference type="InterPro" id="IPR050396">
    <property type="entry name" value="Glycosyltr_51/Transpeptidase"/>
</dbReference>
<keyword evidence="7" id="KW-0378">Hydrolase</keyword>
<keyword evidence="6" id="KW-0808">Transferase</keyword>
<organism evidence="17 18">
    <name type="scientific">Corynebacterium hindlerae</name>
    <dbReference type="NCBI Taxonomy" id="699041"/>
    <lineage>
        <taxon>Bacteria</taxon>
        <taxon>Bacillati</taxon>
        <taxon>Actinomycetota</taxon>
        <taxon>Actinomycetes</taxon>
        <taxon>Mycobacteriales</taxon>
        <taxon>Corynebacteriaceae</taxon>
        <taxon>Corynebacterium</taxon>
    </lineage>
</organism>
<dbReference type="EMBL" id="CP059833">
    <property type="protein sequence ID" value="QMV86301.1"/>
    <property type="molecule type" value="Genomic_DNA"/>
</dbReference>
<evidence type="ECO:0000256" key="10">
    <source>
        <dbReference type="ARBA" id="ARBA00023268"/>
    </source>
</evidence>
<dbReference type="GO" id="GO:0009252">
    <property type="term" value="P:peptidoglycan biosynthetic process"/>
    <property type="evidence" value="ECO:0007669"/>
    <property type="project" value="UniProtKB-KW"/>
</dbReference>
<evidence type="ECO:0000256" key="4">
    <source>
        <dbReference type="ARBA" id="ARBA00022670"/>
    </source>
</evidence>
<evidence type="ECO:0000313" key="17">
    <source>
        <dbReference type="EMBL" id="QMV86301.1"/>
    </source>
</evidence>
<evidence type="ECO:0000256" key="3">
    <source>
        <dbReference type="ARBA" id="ARBA00022645"/>
    </source>
</evidence>
<keyword evidence="5" id="KW-0328">Glycosyltransferase</keyword>
<comment type="similarity">
    <text evidence="1">In the C-terminal section; belongs to the transpeptidase family.</text>
</comment>
<sequence length="794" mass="83690">MSSLKSLAKALGAIIAGGVVGAAALAPVASLSGVAIAQTNATMQSNLADLTDGTAPGVSTITDVNGTPIAWIYDQYRLDVKSDQISPNMKKAIVAIEDRRFYEHDGVDWRGTARAMLTNLTSGAVEQGASTLNQQYVKNYLLLVDAKTEAEQVAATETSYARKLREMRMASDLEKHLSKDEILTRYLNIVPYGNGAFGIEAAAQTYFGKPALDLSVPESALLAGILQSSSALNPYVNPEGMTQRRNQVLDAMALSGDITAEQAGQFKAEPLGILESPNQLPNGCITAGDRGFFCDYALKYLEGNGVSPEQLARDGLTVKTTLDPAVQDAARKAVADHTDPKAVGVAEVVNVVQPGQDTRRILAMASSREYGLDAEASQTVLPQTSVRLGNGAGSVFKIFTAAAAIQQGMGIETELDVPKRVEISGMGSGGAQNCPPGKYCVENAGAYKPKMSLKQALAQSPNTTFVKLIEQVGVKDTVNMAVKLGLRDYQDAGSFDGQSSIAQYFTDHNLGSFTLGPTAVNPLQLSNVAATLASEGMWCEPSPIESVTDRTGQPVQLKKKPCEQAVEPAVAHALANALSDDIKNGTAAPAAGNWGWRAPTAGKTGTTESHQSAAFMGFNSNFAAAPYIYNDGTQTTPLCTGPVRQCGEGTLFGGMEPANTWMAIATNTPGAAAGTLPQVDPTLVKGKTQAILDQVNGKDATTAQQLLQSQGYTVTIEMVSGPSNRKNRVINVKLGNTRDAKPPVTLLISDGSQYVPPAPERGRGSDERPGRPEGPAQPPSLEDLVNNFLRQNGL</sequence>
<dbReference type="Pfam" id="PF00905">
    <property type="entry name" value="Transpeptidase"/>
    <property type="match status" value="1"/>
</dbReference>
<feature type="domain" description="Glycosyl transferase family 51" evidence="16">
    <location>
        <begin position="66"/>
        <end position="252"/>
    </location>
</feature>
<name>A0A7G5FI60_9CORY</name>
<proteinExistence type="inferred from homology"/>
<evidence type="ECO:0000259" key="16">
    <source>
        <dbReference type="Pfam" id="PF00912"/>
    </source>
</evidence>
<evidence type="ECO:0000256" key="12">
    <source>
        <dbReference type="ARBA" id="ARBA00034000"/>
    </source>
</evidence>
<gene>
    <name evidence="17" type="ORF">HW450_06250</name>
</gene>
<keyword evidence="3" id="KW-0121">Carboxypeptidase</keyword>
<evidence type="ECO:0000256" key="2">
    <source>
        <dbReference type="ARBA" id="ARBA00007739"/>
    </source>
</evidence>
<evidence type="ECO:0000256" key="7">
    <source>
        <dbReference type="ARBA" id="ARBA00022801"/>
    </source>
</evidence>
<dbReference type="RefSeq" id="WP_182387110.1">
    <property type="nucleotide sequence ID" value="NZ_CP059833.1"/>
</dbReference>
<dbReference type="SUPFAM" id="SSF56601">
    <property type="entry name" value="beta-lactamase/transpeptidase-like"/>
    <property type="match status" value="1"/>
</dbReference>
<dbReference type="Pfam" id="PF00912">
    <property type="entry name" value="Transgly"/>
    <property type="match status" value="1"/>
</dbReference>
<comment type="similarity">
    <text evidence="2">In the N-terminal section; belongs to the glycosyltransferase 51 family.</text>
</comment>
<dbReference type="GO" id="GO:0071555">
    <property type="term" value="P:cell wall organization"/>
    <property type="evidence" value="ECO:0007669"/>
    <property type="project" value="UniProtKB-KW"/>
</dbReference>
<dbReference type="InterPro" id="IPR023346">
    <property type="entry name" value="Lysozyme-like_dom_sf"/>
</dbReference>
<dbReference type="Proteomes" id="UP000515570">
    <property type="component" value="Chromosome"/>
</dbReference>
<comment type="catalytic activity">
    <reaction evidence="12">
        <text>Preferential cleavage: (Ac)2-L-Lys-D-Ala-|-D-Ala. Also transpeptidation of peptidyl-alanyl moieties that are N-acyl substituents of D-alanine.</text>
        <dbReference type="EC" id="3.4.16.4"/>
    </reaction>
</comment>
<dbReference type="PANTHER" id="PTHR32282:SF33">
    <property type="entry name" value="PEPTIDOGLYCAN GLYCOSYLTRANSFERASE"/>
    <property type="match status" value="1"/>
</dbReference>
<feature type="region of interest" description="Disordered" evidence="14">
    <location>
        <begin position="588"/>
        <end position="607"/>
    </location>
</feature>
<evidence type="ECO:0000313" key="18">
    <source>
        <dbReference type="Proteomes" id="UP000515570"/>
    </source>
</evidence>
<dbReference type="InterPro" id="IPR036950">
    <property type="entry name" value="PBP_transglycosylase"/>
</dbReference>
<dbReference type="InterPro" id="IPR001264">
    <property type="entry name" value="Glyco_trans_51"/>
</dbReference>
<dbReference type="GO" id="GO:0030288">
    <property type="term" value="C:outer membrane-bounded periplasmic space"/>
    <property type="evidence" value="ECO:0007669"/>
    <property type="project" value="TreeGrafter"/>
</dbReference>
<keyword evidence="8" id="KW-0133">Cell shape</keyword>
<protein>
    <submittedName>
        <fullName evidence="17">Penicillin-binding protein</fullName>
    </submittedName>
</protein>
<evidence type="ECO:0000256" key="9">
    <source>
        <dbReference type="ARBA" id="ARBA00022984"/>
    </source>
</evidence>
<comment type="catalytic activity">
    <reaction evidence="13">
        <text>[GlcNAc-(1-&gt;4)-Mur2Ac(oyl-L-Ala-gamma-D-Glu-L-Lys-D-Ala-D-Ala)](n)-di-trans,octa-cis-undecaprenyl diphosphate + beta-D-GlcNAc-(1-&gt;4)-Mur2Ac(oyl-L-Ala-gamma-D-Glu-L-Lys-D-Ala-D-Ala)-di-trans,octa-cis-undecaprenyl diphosphate = [GlcNAc-(1-&gt;4)-Mur2Ac(oyl-L-Ala-gamma-D-Glu-L-Lys-D-Ala-D-Ala)](n+1)-di-trans,octa-cis-undecaprenyl diphosphate + di-trans,octa-cis-undecaprenyl diphosphate + H(+)</text>
        <dbReference type="Rhea" id="RHEA:23708"/>
        <dbReference type="Rhea" id="RHEA-COMP:9602"/>
        <dbReference type="Rhea" id="RHEA-COMP:9603"/>
        <dbReference type="ChEBI" id="CHEBI:15378"/>
        <dbReference type="ChEBI" id="CHEBI:58405"/>
        <dbReference type="ChEBI" id="CHEBI:60033"/>
        <dbReference type="ChEBI" id="CHEBI:78435"/>
        <dbReference type="EC" id="2.4.99.28"/>
    </reaction>
</comment>
<dbReference type="GO" id="GO:0008955">
    <property type="term" value="F:peptidoglycan glycosyltransferase activity"/>
    <property type="evidence" value="ECO:0007669"/>
    <property type="project" value="UniProtKB-EC"/>
</dbReference>
<evidence type="ECO:0000256" key="6">
    <source>
        <dbReference type="ARBA" id="ARBA00022679"/>
    </source>
</evidence>
<feature type="domain" description="Penicillin-binding protein transpeptidase" evidence="15">
    <location>
        <begin position="357"/>
        <end position="610"/>
    </location>
</feature>
<evidence type="ECO:0000256" key="14">
    <source>
        <dbReference type="SAM" id="MobiDB-lite"/>
    </source>
</evidence>
<feature type="region of interest" description="Disordered" evidence="14">
    <location>
        <begin position="741"/>
        <end position="794"/>
    </location>
</feature>
<reference evidence="17 18" key="1">
    <citation type="submission" date="2020-07" db="EMBL/GenBank/DDBJ databases">
        <title>non toxigenic Corynebacterium sp. nov from a clinical source.</title>
        <authorList>
            <person name="Bernier A.-M."/>
            <person name="Bernard K."/>
        </authorList>
    </citation>
    <scope>NUCLEOTIDE SEQUENCE [LARGE SCALE GENOMIC DNA]</scope>
    <source>
        <strain evidence="18">NML 93-0612</strain>
    </source>
</reference>
<dbReference type="GO" id="GO:0006508">
    <property type="term" value="P:proteolysis"/>
    <property type="evidence" value="ECO:0007669"/>
    <property type="project" value="UniProtKB-KW"/>
</dbReference>
<dbReference type="SUPFAM" id="SSF53955">
    <property type="entry name" value="Lysozyme-like"/>
    <property type="match status" value="1"/>
</dbReference>
<dbReference type="AlphaFoldDB" id="A0A7G5FI60"/>
<dbReference type="GO" id="GO:0008360">
    <property type="term" value="P:regulation of cell shape"/>
    <property type="evidence" value="ECO:0007669"/>
    <property type="project" value="UniProtKB-KW"/>
</dbReference>
<evidence type="ECO:0000256" key="1">
    <source>
        <dbReference type="ARBA" id="ARBA00007090"/>
    </source>
</evidence>
<dbReference type="PANTHER" id="PTHR32282">
    <property type="entry name" value="BINDING PROTEIN TRANSPEPTIDASE, PUTATIVE-RELATED"/>
    <property type="match status" value="1"/>
</dbReference>
<dbReference type="FunFam" id="1.10.3810.10:FF:000001">
    <property type="entry name" value="Penicillin-binding protein 1A"/>
    <property type="match status" value="1"/>
</dbReference>
<dbReference type="InterPro" id="IPR001460">
    <property type="entry name" value="PCN-bd_Tpept"/>
</dbReference>
<evidence type="ECO:0000256" key="11">
    <source>
        <dbReference type="ARBA" id="ARBA00023316"/>
    </source>
</evidence>
<evidence type="ECO:0000256" key="8">
    <source>
        <dbReference type="ARBA" id="ARBA00022960"/>
    </source>
</evidence>
<accession>A0A7G5FI60</accession>
<dbReference type="Gene3D" id="1.10.3810.10">
    <property type="entry name" value="Biosynthetic peptidoglycan transglycosylase-like"/>
    <property type="match status" value="1"/>
</dbReference>
<keyword evidence="18" id="KW-1185">Reference proteome</keyword>
<dbReference type="GO" id="GO:0009002">
    <property type="term" value="F:serine-type D-Ala-D-Ala carboxypeptidase activity"/>
    <property type="evidence" value="ECO:0007669"/>
    <property type="project" value="UniProtKB-EC"/>
</dbReference>
<dbReference type="GO" id="GO:0008658">
    <property type="term" value="F:penicillin binding"/>
    <property type="evidence" value="ECO:0007669"/>
    <property type="project" value="InterPro"/>
</dbReference>
<keyword evidence="11" id="KW-0961">Cell wall biogenesis/degradation</keyword>
<keyword evidence="10" id="KW-0511">Multifunctional enzyme</keyword>
<feature type="compositionally biased region" description="Basic and acidic residues" evidence="14">
    <location>
        <begin position="760"/>
        <end position="771"/>
    </location>
</feature>
<dbReference type="Gene3D" id="3.40.710.10">
    <property type="entry name" value="DD-peptidase/beta-lactamase superfamily"/>
    <property type="match status" value="1"/>
</dbReference>
<dbReference type="InterPro" id="IPR012338">
    <property type="entry name" value="Beta-lactam/transpept-like"/>
</dbReference>